<evidence type="ECO:0000313" key="1">
    <source>
        <dbReference type="EMBL" id="KKL80914.1"/>
    </source>
</evidence>
<name>A0A0F9F3D1_9ZZZZ</name>
<comment type="caution">
    <text evidence="1">The sequence shown here is derived from an EMBL/GenBank/DDBJ whole genome shotgun (WGS) entry which is preliminary data.</text>
</comment>
<dbReference type="AlphaFoldDB" id="A0A0F9F3D1"/>
<sequence length="70" mass="7986">MTEANQLKLYKHFLSLVDNPRVGLSGQENRVIIDKTFIVKQAKEQVAAILKVYPQFAEPEKQTKQSKGKN</sequence>
<dbReference type="EMBL" id="LAZR01022713">
    <property type="protein sequence ID" value="KKL80914.1"/>
    <property type="molecule type" value="Genomic_DNA"/>
</dbReference>
<protein>
    <submittedName>
        <fullName evidence="1">Uncharacterized protein</fullName>
    </submittedName>
</protein>
<gene>
    <name evidence="1" type="ORF">LCGC14_1999980</name>
</gene>
<accession>A0A0F9F3D1</accession>
<organism evidence="1">
    <name type="scientific">marine sediment metagenome</name>
    <dbReference type="NCBI Taxonomy" id="412755"/>
    <lineage>
        <taxon>unclassified sequences</taxon>
        <taxon>metagenomes</taxon>
        <taxon>ecological metagenomes</taxon>
    </lineage>
</organism>
<reference evidence="1" key="1">
    <citation type="journal article" date="2015" name="Nature">
        <title>Complex archaea that bridge the gap between prokaryotes and eukaryotes.</title>
        <authorList>
            <person name="Spang A."/>
            <person name="Saw J.H."/>
            <person name="Jorgensen S.L."/>
            <person name="Zaremba-Niedzwiedzka K."/>
            <person name="Martijn J."/>
            <person name="Lind A.E."/>
            <person name="van Eijk R."/>
            <person name="Schleper C."/>
            <person name="Guy L."/>
            <person name="Ettema T.J."/>
        </authorList>
    </citation>
    <scope>NUCLEOTIDE SEQUENCE</scope>
</reference>
<proteinExistence type="predicted"/>